<dbReference type="GO" id="GO:0042597">
    <property type="term" value="C:periplasmic space"/>
    <property type="evidence" value="ECO:0007669"/>
    <property type="project" value="InterPro"/>
</dbReference>
<feature type="domain" description="Copper resistance protein D" evidence="12">
    <location>
        <begin position="308"/>
        <end position="398"/>
    </location>
</feature>
<keyword evidence="7" id="KW-0186">Copper</keyword>
<dbReference type="PANTHER" id="PTHR34820:SF4">
    <property type="entry name" value="INNER MEMBRANE PROTEIN YEBZ"/>
    <property type="match status" value="1"/>
</dbReference>
<feature type="transmembrane region" description="Helical" evidence="9">
    <location>
        <begin position="147"/>
        <end position="167"/>
    </location>
</feature>
<sequence length="518" mass="52833">MTRAFLAVLLVLLVCAPSAGAHATIIRTTPADRAVVGSAPRTVQIRWSEAVDLGPDSVRLLDATGGVIDTPKPTRADGDAATAVLRLPAGLKDGTYVVSWRVTSADSHPVSGAFSFSVGAPSAVVVSTEPGTASPAVKVADGIARGLAFAGFALALGGAAVLLLLGGDRRGLRWVWVGATVLAAATLVLLLLQGPYATGGSLLDPSLLWFSLKTRFGEALIARLVLTAAFVALVTAALRGADAAPRPPVLAAAVCAVGLTLTWTLADHSRTGVQVWLGVPAASLHLLAMGLWLGGLAALLATAAPRTVVARFSGLALTCFVVLGVTGVYLAWRQSGTPAALPATGFGRLLLVKTGIVLVIVGLAVLSRRAVARGGSVRRTVLAEAVLGVVVLGVTAALVNAAPARVAYVDPVDVIVPGVDGGQVQVHVTPAKQGENVADVYLVAAGGRLIIPPEVTARLVAPAGQDLAPLPVELGSAEPGHYVATSLAVPTTGEWTLRLTVRTSEIDERTIDVPVRIR</sequence>
<protein>
    <submittedName>
        <fullName evidence="13">Copper transport protein</fullName>
    </submittedName>
</protein>
<dbReference type="EMBL" id="RBIL01000001">
    <property type="protein sequence ID" value="RKQ91563.1"/>
    <property type="molecule type" value="Genomic_DNA"/>
</dbReference>
<evidence type="ECO:0000256" key="2">
    <source>
        <dbReference type="ARBA" id="ARBA00022475"/>
    </source>
</evidence>
<dbReference type="PANTHER" id="PTHR34820">
    <property type="entry name" value="INNER MEMBRANE PROTEIN YEBZ"/>
    <property type="match status" value="1"/>
</dbReference>
<keyword evidence="2" id="KW-1003">Cell membrane</keyword>
<feature type="transmembrane region" description="Helical" evidence="9">
    <location>
        <begin position="216"/>
        <end position="237"/>
    </location>
</feature>
<accession>A0A660LCH6</accession>
<dbReference type="Proteomes" id="UP000278962">
    <property type="component" value="Unassembled WGS sequence"/>
</dbReference>
<evidence type="ECO:0000256" key="4">
    <source>
        <dbReference type="ARBA" id="ARBA00022723"/>
    </source>
</evidence>
<gene>
    <name evidence="13" type="ORF">C8N24_1386</name>
</gene>
<name>A0A660LCH6_9ACTN</name>
<feature type="transmembrane region" description="Helical" evidence="9">
    <location>
        <begin position="380"/>
        <end position="399"/>
    </location>
</feature>
<evidence type="ECO:0000259" key="12">
    <source>
        <dbReference type="Pfam" id="PF05425"/>
    </source>
</evidence>
<feature type="transmembrane region" description="Helical" evidence="9">
    <location>
        <begin position="278"/>
        <end position="301"/>
    </location>
</feature>
<dbReference type="Pfam" id="PF05425">
    <property type="entry name" value="CopD"/>
    <property type="match status" value="1"/>
</dbReference>
<keyword evidence="5 10" id="KW-0732">Signal</keyword>
<dbReference type="GO" id="GO:0006825">
    <property type="term" value="P:copper ion transport"/>
    <property type="evidence" value="ECO:0007669"/>
    <property type="project" value="InterPro"/>
</dbReference>
<comment type="caution">
    <text evidence="13">The sequence shown here is derived from an EMBL/GenBank/DDBJ whole genome shotgun (WGS) entry which is preliminary data.</text>
</comment>
<dbReference type="Gene3D" id="2.60.40.1220">
    <property type="match status" value="1"/>
</dbReference>
<evidence type="ECO:0000313" key="13">
    <source>
        <dbReference type="EMBL" id="RKQ91563.1"/>
    </source>
</evidence>
<dbReference type="RefSeq" id="WP_121249280.1">
    <property type="nucleotide sequence ID" value="NZ_RBIL01000001.1"/>
</dbReference>
<dbReference type="InterPro" id="IPR007348">
    <property type="entry name" value="CopC_dom"/>
</dbReference>
<reference evidence="13 14" key="1">
    <citation type="submission" date="2018-10" db="EMBL/GenBank/DDBJ databases">
        <title>Genomic Encyclopedia of Archaeal and Bacterial Type Strains, Phase II (KMG-II): from individual species to whole genera.</title>
        <authorList>
            <person name="Goeker M."/>
        </authorList>
    </citation>
    <scope>NUCLEOTIDE SEQUENCE [LARGE SCALE GENOMIC DNA]</scope>
    <source>
        <strain evidence="13 14">DSM 14954</strain>
    </source>
</reference>
<evidence type="ECO:0000313" key="14">
    <source>
        <dbReference type="Proteomes" id="UP000278962"/>
    </source>
</evidence>
<keyword evidence="3 9" id="KW-0812">Transmembrane</keyword>
<comment type="subcellular location">
    <subcellularLocation>
        <location evidence="1">Cell membrane</location>
        <topology evidence="1">Multi-pass membrane protein</topology>
    </subcellularLocation>
</comment>
<evidence type="ECO:0000256" key="7">
    <source>
        <dbReference type="ARBA" id="ARBA00023008"/>
    </source>
</evidence>
<keyword evidence="14" id="KW-1185">Reference proteome</keyword>
<feature type="transmembrane region" description="Helical" evidence="9">
    <location>
        <begin position="350"/>
        <end position="368"/>
    </location>
</feature>
<keyword evidence="4" id="KW-0479">Metal-binding</keyword>
<feature type="transmembrane region" description="Helical" evidence="9">
    <location>
        <begin position="249"/>
        <end position="266"/>
    </location>
</feature>
<dbReference type="OrthoDB" id="5242236at2"/>
<dbReference type="InterPro" id="IPR032694">
    <property type="entry name" value="CopC/D"/>
</dbReference>
<dbReference type="GO" id="GO:0046688">
    <property type="term" value="P:response to copper ion"/>
    <property type="evidence" value="ECO:0007669"/>
    <property type="project" value="InterPro"/>
</dbReference>
<evidence type="ECO:0000256" key="3">
    <source>
        <dbReference type="ARBA" id="ARBA00022692"/>
    </source>
</evidence>
<evidence type="ECO:0000256" key="8">
    <source>
        <dbReference type="ARBA" id="ARBA00023136"/>
    </source>
</evidence>
<evidence type="ECO:0000259" key="11">
    <source>
        <dbReference type="Pfam" id="PF04234"/>
    </source>
</evidence>
<evidence type="ECO:0000256" key="5">
    <source>
        <dbReference type="ARBA" id="ARBA00022729"/>
    </source>
</evidence>
<feature type="transmembrane region" description="Helical" evidence="9">
    <location>
        <begin position="308"/>
        <end position="330"/>
    </location>
</feature>
<evidence type="ECO:0000256" key="1">
    <source>
        <dbReference type="ARBA" id="ARBA00004651"/>
    </source>
</evidence>
<evidence type="ECO:0000256" key="10">
    <source>
        <dbReference type="SAM" id="SignalP"/>
    </source>
</evidence>
<keyword evidence="6 9" id="KW-1133">Transmembrane helix</keyword>
<evidence type="ECO:0000256" key="6">
    <source>
        <dbReference type="ARBA" id="ARBA00022989"/>
    </source>
</evidence>
<feature type="transmembrane region" description="Helical" evidence="9">
    <location>
        <begin position="174"/>
        <end position="196"/>
    </location>
</feature>
<dbReference type="SUPFAM" id="SSF81296">
    <property type="entry name" value="E set domains"/>
    <property type="match status" value="1"/>
</dbReference>
<keyword evidence="8 9" id="KW-0472">Membrane</keyword>
<evidence type="ECO:0000256" key="9">
    <source>
        <dbReference type="SAM" id="Phobius"/>
    </source>
</evidence>
<dbReference type="InterPro" id="IPR008457">
    <property type="entry name" value="Cu-R_CopD_dom"/>
</dbReference>
<feature type="domain" description="CopC" evidence="11">
    <location>
        <begin position="22"/>
        <end position="118"/>
    </location>
</feature>
<dbReference type="InterPro" id="IPR014756">
    <property type="entry name" value="Ig_E-set"/>
</dbReference>
<feature type="chain" id="PRO_5038337203" evidence="10">
    <location>
        <begin position="24"/>
        <end position="518"/>
    </location>
</feature>
<dbReference type="GO" id="GO:0005886">
    <property type="term" value="C:plasma membrane"/>
    <property type="evidence" value="ECO:0007669"/>
    <property type="project" value="UniProtKB-SubCell"/>
</dbReference>
<organism evidence="13 14">
    <name type="scientific">Solirubrobacter pauli</name>
    <dbReference type="NCBI Taxonomy" id="166793"/>
    <lineage>
        <taxon>Bacteria</taxon>
        <taxon>Bacillati</taxon>
        <taxon>Actinomycetota</taxon>
        <taxon>Thermoleophilia</taxon>
        <taxon>Solirubrobacterales</taxon>
        <taxon>Solirubrobacteraceae</taxon>
        <taxon>Solirubrobacter</taxon>
    </lineage>
</organism>
<dbReference type="AlphaFoldDB" id="A0A660LCH6"/>
<dbReference type="Pfam" id="PF04234">
    <property type="entry name" value="CopC"/>
    <property type="match status" value="1"/>
</dbReference>
<dbReference type="GO" id="GO:0005507">
    <property type="term" value="F:copper ion binding"/>
    <property type="evidence" value="ECO:0007669"/>
    <property type="project" value="InterPro"/>
</dbReference>
<dbReference type="InterPro" id="IPR014755">
    <property type="entry name" value="Cu-Rt/internalin_Ig-like"/>
</dbReference>
<feature type="signal peptide" evidence="10">
    <location>
        <begin position="1"/>
        <end position="23"/>
    </location>
</feature>
<proteinExistence type="predicted"/>